<proteinExistence type="predicted"/>
<evidence type="ECO:0000313" key="2">
    <source>
        <dbReference type="Proteomes" id="UP001281147"/>
    </source>
</evidence>
<name>A0ACC3MT62_9PEZI</name>
<sequence length="631" mass="69628">MASSISSNIKHYALKPAEIRTAVGNASLGHGELGGTDDYFDATGSHEDRRTSGYDSFKEPDLTSTLDSHLQDLKLAENARRERHSTDTLTFEAKSPESRRVLCIQHLWDSCRQGKDCFFSHELSSVELGFCLEYARRNCEKGLECSLHHPNFAEDTFDPLMPSQQMQAGNMGGVQQCGMQGMNPQQVSQLQQNNQSLHPRSFQGEYTEQMALQQRHLRMQARQEMQEMQQQLAMQHANTQQSNQGGHQGAPNQQSSQAQHPGQMRSHPRQVVRNSSDLQLDDQIGAAGAASDDQSHENTSASAPRRRLSQSDSGTGANTSLSLSSANEEDIGISAFPAKQPGRLPATQHDPRDINIYHSLPCHQSRENLRATPPVSPTLSTRDIGRDKTLHQQVFDSGKGELFYTLTRSQDPTRPKTAILNIATLQHMALHSLQYDISQYVGQMYDTSTFLPALIGFPPLRELMTNYCDAVRNLDFMTQSALRGYEEDPFLMKSSRALERRVMGTASLLPNHVLPGGPLPIAQDHEHPKLRETGRNAANEAACKKKRLLRFAMAALGGLLLVIPMIIMTIVVGKTASLVTTCVSMLIFAILISVLTELGPNEVLGTTAAYAAVLVVFVGTSLDRTDAGARW</sequence>
<reference evidence="1" key="1">
    <citation type="submission" date="2023-07" db="EMBL/GenBank/DDBJ databases">
        <title>Black Yeasts Isolated from many extreme environments.</title>
        <authorList>
            <person name="Coleine C."/>
            <person name="Stajich J.E."/>
            <person name="Selbmann L."/>
        </authorList>
    </citation>
    <scope>NUCLEOTIDE SEQUENCE</scope>
    <source>
        <strain evidence="1">CCFEE 5714</strain>
    </source>
</reference>
<dbReference type="EMBL" id="JAUTXU010000160">
    <property type="protein sequence ID" value="KAK3702499.1"/>
    <property type="molecule type" value="Genomic_DNA"/>
</dbReference>
<gene>
    <name evidence="1" type="ORF">LTR37_014861</name>
</gene>
<organism evidence="1 2">
    <name type="scientific">Vermiconidia calcicola</name>
    <dbReference type="NCBI Taxonomy" id="1690605"/>
    <lineage>
        <taxon>Eukaryota</taxon>
        <taxon>Fungi</taxon>
        <taxon>Dikarya</taxon>
        <taxon>Ascomycota</taxon>
        <taxon>Pezizomycotina</taxon>
        <taxon>Dothideomycetes</taxon>
        <taxon>Dothideomycetidae</taxon>
        <taxon>Mycosphaerellales</taxon>
        <taxon>Extremaceae</taxon>
        <taxon>Vermiconidia</taxon>
    </lineage>
</organism>
<comment type="caution">
    <text evidence="1">The sequence shown here is derived from an EMBL/GenBank/DDBJ whole genome shotgun (WGS) entry which is preliminary data.</text>
</comment>
<protein>
    <submittedName>
        <fullName evidence="1">Uncharacterized protein</fullName>
    </submittedName>
</protein>
<accession>A0ACC3MT62</accession>
<evidence type="ECO:0000313" key="1">
    <source>
        <dbReference type="EMBL" id="KAK3702499.1"/>
    </source>
</evidence>
<dbReference type="Proteomes" id="UP001281147">
    <property type="component" value="Unassembled WGS sequence"/>
</dbReference>
<keyword evidence="2" id="KW-1185">Reference proteome</keyword>